<accession>A0A7W7FKA0</accession>
<feature type="transmembrane region" description="Helical" evidence="1">
    <location>
        <begin position="319"/>
        <end position="341"/>
    </location>
</feature>
<organism evidence="2 3">
    <name type="scientific">Microbacterium marinum</name>
    <dbReference type="NCBI Taxonomy" id="421115"/>
    <lineage>
        <taxon>Bacteria</taxon>
        <taxon>Bacillati</taxon>
        <taxon>Actinomycetota</taxon>
        <taxon>Actinomycetes</taxon>
        <taxon>Micrococcales</taxon>
        <taxon>Microbacteriaceae</taxon>
        <taxon>Microbacterium</taxon>
    </lineage>
</organism>
<keyword evidence="3" id="KW-1185">Reference proteome</keyword>
<keyword evidence="1" id="KW-0812">Transmembrane</keyword>
<evidence type="ECO:0000313" key="2">
    <source>
        <dbReference type="EMBL" id="MBB4666159.1"/>
    </source>
</evidence>
<dbReference type="Proteomes" id="UP000573729">
    <property type="component" value="Unassembled WGS sequence"/>
</dbReference>
<feature type="transmembrane region" description="Helical" evidence="1">
    <location>
        <begin position="132"/>
        <end position="150"/>
    </location>
</feature>
<keyword evidence="1" id="KW-0472">Membrane</keyword>
<reference evidence="2 3" key="1">
    <citation type="submission" date="2020-08" db="EMBL/GenBank/DDBJ databases">
        <title>Sequencing the genomes of 1000 actinobacteria strains.</title>
        <authorList>
            <person name="Klenk H.-P."/>
        </authorList>
    </citation>
    <scope>NUCLEOTIDE SEQUENCE [LARGE SCALE GENOMIC DNA]</scope>
    <source>
        <strain evidence="2 3">DSM 24947</strain>
    </source>
</reference>
<proteinExistence type="predicted"/>
<keyword evidence="1" id="KW-1133">Transmembrane helix</keyword>
<feature type="transmembrane region" description="Helical" evidence="1">
    <location>
        <begin position="20"/>
        <end position="46"/>
    </location>
</feature>
<evidence type="ECO:0000256" key="1">
    <source>
        <dbReference type="SAM" id="Phobius"/>
    </source>
</evidence>
<feature type="transmembrane region" description="Helical" evidence="1">
    <location>
        <begin position="347"/>
        <end position="368"/>
    </location>
</feature>
<feature type="transmembrane region" description="Helical" evidence="1">
    <location>
        <begin position="286"/>
        <end position="307"/>
    </location>
</feature>
<name>A0A7W7FKA0_9MICO</name>
<evidence type="ECO:0000313" key="3">
    <source>
        <dbReference type="Proteomes" id="UP000573729"/>
    </source>
</evidence>
<comment type="caution">
    <text evidence="2">The sequence shown here is derived from an EMBL/GenBank/DDBJ whole genome shotgun (WGS) entry which is preliminary data.</text>
</comment>
<feature type="transmembrane region" description="Helical" evidence="1">
    <location>
        <begin position="93"/>
        <end position="120"/>
    </location>
</feature>
<gene>
    <name evidence="2" type="ORF">BKA24_000868</name>
</gene>
<feature type="transmembrane region" description="Helical" evidence="1">
    <location>
        <begin position="58"/>
        <end position="81"/>
    </location>
</feature>
<dbReference type="AlphaFoldDB" id="A0A7W7FKA0"/>
<dbReference type="EMBL" id="JACHMD010000001">
    <property type="protein sequence ID" value="MBB4666159.1"/>
    <property type="molecule type" value="Genomic_DNA"/>
</dbReference>
<dbReference type="RefSeq" id="WP_184215529.1">
    <property type="nucleotide sequence ID" value="NZ_JACHMD010000001.1"/>
</dbReference>
<protein>
    <submittedName>
        <fullName evidence="2">Anti-sigma regulatory factor (Ser/Thr protein kinase)</fullName>
    </submittedName>
</protein>
<feature type="transmembrane region" description="Helical" evidence="1">
    <location>
        <begin position="262"/>
        <end position="280"/>
    </location>
</feature>
<sequence length="611" mass="65671">MSQRGSALAKRRIRVGAHVWWDAVTSGAFFTRSSLLVSLLIAMTVMAPFQHFDEGGDYFGVLLVGFLGWALLAIALLPAASAERRLRTRRGRAFVVLSAVVVAAIVRPFINEVLFVVFFGVTPIIDDWPSRVVSNVVVWVAGLSIIAMTVRSIELTRGTRARLGQAVATLTHGRQRLARFENDNRAVLEEMIGDLRIEREKMLAGTIDFAAVREYSETVRAASHRLEERAQLNLRLVDAEQPPPAEDTVEVSALTMLRPPPYLLVGIVFLAGALPYAHGMGGFDTALAALLVGLPITLAADIVSRLLGRGRSASARGAAILATWFVAGVLMTVLAHVLVPGDDPSKLVPIISLPLVAVALAACTDAIARAAITSRRLEAVLALVARTLTTKTAEARRPLRNAAHVLHGRVQGRCVLLAAYADEWELSDEQIDTFRSELDEAFESVLWFEAETDSLGREGLVQSNHEDVSELVATWSSVLDVSSEISEAAAVELGDPAISRRVATVINEGFVNAVKHSEAKEVWLSIGVEDGALLVRTWSIGVIEKAPLEPGSASRGIGALGDGARIFQRGDEVVLEVPVPLSTGLTAPVRTLAPRRGSGLFRKASPHSHAG</sequence>